<evidence type="ECO:0000313" key="4">
    <source>
        <dbReference type="EMBL" id="GAA0390269.1"/>
    </source>
</evidence>
<feature type="domain" description="Thioredoxin-like fold" evidence="3">
    <location>
        <begin position="39"/>
        <end position="206"/>
    </location>
</feature>
<dbReference type="InterPro" id="IPR012336">
    <property type="entry name" value="Thioredoxin-like_fold"/>
</dbReference>
<dbReference type="PROSITE" id="PS51318">
    <property type="entry name" value="TAT"/>
    <property type="match status" value="1"/>
</dbReference>
<evidence type="ECO:0000256" key="1">
    <source>
        <dbReference type="ARBA" id="ARBA00005791"/>
    </source>
</evidence>
<organism evidence="4 5">
    <name type="scientific">Brevundimonas terrae</name>
    <dbReference type="NCBI Taxonomy" id="363631"/>
    <lineage>
        <taxon>Bacteria</taxon>
        <taxon>Pseudomonadati</taxon>
        <taxon>Pseudomonadota</taxon>
        <taxon>Alphaproteobacteria</taxon>
        <taxon>Caulobacterales</taxon>
        <taxon>Caulobacteraceae</taxon>
        <taxon>Brevundimonas</taxon>
    </lineage>
</organism>
<dbReference type="RefSeq" id="WP_167176602.1">
    <property type="nucleotide sequence ID" value="NZ_BAAAEJ010000007.1"/>
</dbReference>
<sequence>MAPKFKFAAMSRRAAITAAAMGAMLVVAGCSGGSTSSAEGDMAKGAPEGAKVTVVEYASVTCGACAAWNEQIWPEFKTKYVDTNKVRFVFREFPTPPQDIAAAGFMIARCAGEDKYFDVLHAIMASQREWQAGIDPRQSLNRIAQGAGLSAAEIETCLNDKKAVADLEKRIQSAIKAGVTGTPTFFVNDKRVADPSLAGLSAAIDAELAK</sequence>
<evidence type="ECO:0000259" key="3">
    <source>
        <dbReference type="Pfam" id="PF13462"/>
    </source>
</evidence>
<evidence type="ECO:0000313" key="5">
    <source>
        <dbReference type="Proteomes" id="UP001500791"/>
    </source>
</evidence>
<dbReference type="PANTHER" id="PTHR13887:SF56">
    <property type="entry name" value="THIOREDOXIN-LIKE REDUCTASE RV2466C"/>
    <property type="match status" value="1"/>
</dbReference>
<dbReference type="EMBL" id="BAAAEJ010000007">
    <property type="protein sequence ID" value="GAA0390269.1"/>
    <property type="molecule type" value="Genomic_DNA"/>
</dbReference>
<comment type="similarity">
    <text evidence="1">Belongs to the thioredoxin family. DsbA subfamily.</text>
</comment>
<feature type="signal peptide" evidence="2">
    <location>
        <begin position="1"/>
        <end position="28"/>
    </location>
</feature>
<comment type="caution">
    <text evidence="4">The sequence shown here is derived from an EMBL/GenBank/DDBJ whole genome shotgun (WGS) entry which is preliminary data.</text>
</comment>
<gene>
    <name evidence="4" type="ORF">GCM10009093_16100</name>
</gene>
<evidence type="ECO:0000256" key="2">
    <source>
        <dbReference type="SAM" id="SignalP"/>
    </source>
</evidence>
<protein>
    <submittedName>
        <fullName evidence="4">DsbA family protein</fullName>
    </submittedName>
</protein>
<dbReference type="Gene3D" id="3.40.30.10">
    <property type="entry name" value="Glutaredoxin"/>
    <property type="match status" value="1"/>
</dbReference>
<dbReference type="InterPro" id="IPR036249">
    <property type="entry name" value="Thioredoxin-like_sf"/>
</dbReference>
<reference evidence="4 5" key="1">
    <citation type="journal article" date="2019" name="Int. J. Syst. Evol. Microbiol.">
        <title>The Global Catalogue of Microorganisms (GCM) 10K type strain sequencing project: providing services to taxonomists for standard genome sequencing and annotation.</title>
        <authorList>
            <consortium name="The Broad Institute Genomics Platform"/>
            <consortium name="The Broad Institute Genome Sequencing Center for Infectious Disease"/>
            <person name="Wu L."/>
            <person name="Ma J."/>
        </authorList>
    </citation>
    <scope>NUCLEOTIDE SEQUENCE [LARGE SCALE GENOMIC DNA]</scope>
    <source>
        <strain evidence="4 5">JCM 13476</strain>
    </source>
</reference>
<keyword evidence="2" id="KW-0732">Signal</keyword>
<dbReference type="SUPFAM" id="SSF52833">
    <property type="entry name" value="Thioredoxin-like"/>
    <property type="match status" value="1"/>
</dbReference>
<dbReference type="Proteomes" id="UP001500791">
    <property type="component" value="Unassembled WGS sequence"/>
</dbReference>
<dbReference type="PANTHER" id="PTHR13887">
    <property type="entry name" value="GLUTATHIONE S-TRANSFERASE KAPPA"/>
    <property type="match status" value="1"/>
</dbReference>
<dbReference type="PROSITE" id="PS51257">
    <property type="entry name" value="PROKAR_LIPOPROTEIN"/>
    <property type="match status" value="1"/>
</dbReference>
<name>A0ABN0YC20_9CAUL</name>
<accession>A0ABN0YC20</accession>
<proteinExistence type="inferred from homology"/>
<keyword evidence="5" id="KW-1185">Reference proteome</keyword>
<feature type="chain" id="PRO_5046573946" evidence="2">
    <location>
        <begin position="29"/>
        <end position="210"/>
    </location>
</feature>
<dbReference type="Pfam" id="PF13462">
    <property type="entry name" value="Thioredoxin_4"/>
    <property type="match status" value="1"/>
</dbReference>
<dbReference type="InterPro" id="IPR006311">
    <property type="entry name" value="TAT_signal"/>
</dbReference>